<organism evidence="2 3">
    <name type="scientific">Lepraria finkii</name>
    <dbReference type="NCBI Taxonomy" id="1340010"/>
    <lineage>
        <taxon>Eukaryota</taxon>
        <taxon>Fungi</taxon>
        <taxon>Dikarya</taxon>
        <taxon>Ascomycota</taxon>
        <taxon>Pezizomycotina</taxon>
        <taxon>Lecanoromycetes</taxon>
        <taxon>OSLEUM clade</taxon>
        <taxon>Lecanoromycetidae</taxon>
        <taxon>Lecanorales</taxon>
        <taxon>Lecanorineae</taxon>
        <taxon>Stereocaulaceae</taxon>
        <taxon>Lepraria</taxon>
    </lineage>
</organism>
<evidence type="ECO:0000313" key="2">
    <source>
        <dbReference type="EMBL" id="KAL2044602.1"/>
    </source>
</evidence>
<feature type="signal peptide" evidence="1">
    <location>
        <begin position="1"/>
        <end position="25"/>
    </location>
</feature>
<accession>A0ABR4AFK3</accession>
<sequence length="117" mass="12806">MKSASSRNWAKNLTVVTLMTGLGGAAEPPVTEGALGRLACFSNLARTLEEKDRINSCACLAEKLLANAFFRSWRCHELASGRLRMVFRTSSIASCGRSLWIGYQVLILSVRGLVLEE</sequence>
<gene>
    <name evidence="2" type="ORF">ABVK25_012334</name>
</gene>
<reference evidence="2 3" key="1">
    <citation type="submission" date="2024-09" db="EMBL/GenBank/DDBJ databases">
        <title>Rethinking Asexuality: The Enigmatic Case of Functional Sexual Genes in Lepraria (Stereocaulaceae).</title>
        <authorList>
            <person name="Doellman M."/>
            <person name="Sun Y."/>
            <person name="Barcenas-Pena A."/>
            <person name="Lumbsch H.T."/>
            <person name="Grewe F."/>
        </authorList>
    </citation>
    <scope>NUCLEOTIDE SEQUENCE [LARGE SCALE GENOMIC DNA]</scope>
    <source>
        <strain evidence="2 3">Grewe 0041</strain>
    </source>
</reference>
<dbReference type="EMBL" id="JBHFEH010000184">
    <property type="protein sequence ID" value="KAL2044602.1"/>
    <property type="molecule type" value="Genomic_DNA"/>
</dbReference>
<keyword evidence="1" id="KW-0732">Signal</keyword>
<dbReference type="Proteomes" id="UP001590951">
    <property type="component" value="Unassembled WGS sequence"/>
</dbReference>
<keyword evidence="3" id="KW-1185">Reference proteome</keyword>
<proteinExistence type="predicted"/>
<comment type="caution">
    <text evidence="2">The sequence shown here is derived from an EMBL/GenBank/DDBJ whole genome shotgun (WGS) entry which is preliminary data.</text>
</comment>
<evidence type="ECO:0008006" key="4">
    <source>
        <dbReference type="Google" id="ProtNLM"/>
    </source>
</evidence>
<evidence type="ECO:0000256" key="1">
    <source>
        <dbReference type="SAM" id="SignalP"/>
    </source>
</evidence>
<evidence type="ECO:0000313" key="3">
    <source>
        <dbReference type="Proteomes" id="UP001590951"/>
    </source>
</evidence>
<name>A0ABR4AFK3_9LECA</name>
<protein>
    <recommendedName>
        <fullName evidence="4">Secreted protein</fullName>
    </recommendedName>
</protein>
<feature type="chain" id="PRO_5046463131" description="Secreted protein" evidence="1">
    <location>
        <begin position="26"/>
        <end position="117"/>
    </location>
</feature>